<name>A0A1D9PCG5_9FLAO</name>
<evidence type="ECO:0000256" key="1">
    <source>
        <dbReference type="ARBA" id="ARBA00001946"/>
    </source>
</evidence>
<dbReference type="PANTHER" id="PTHR46193">
    <property type="entry name" value="6-PHOSPHOGLUCONATE PHOSPHATASE"/>
    <property type="match status" value="1"/>
</dbReference>
<dbReference type="SUPFAM" id="SSF56784">
    <property type="entry name" value="HAD-like"/>
    <property type="match status" value="1"/>
</dbReference>
<dbReference type="GO" id="GO:0046872">
    <property type="term" value="F:metal ion binding"/>
    <property type="evidence" value="ECO:0007669"/>
    <property type="project" value="UniProtKB-KW"/>
</dbReference>
<dbReference type="NCBIfam" id="TIGR01549">
    <property type="entry name" value="HAD-SF-IA-v1"/>
    <property type="match status" value="1"/>
</dbReference>
<dbReference type="SFLD" id="SFLDG01129">
    <property type="entry name" value="C1.5:_HAD__Beta-PGM__Phosphata"/>
    <property type="match status" value="1"/>
</dbReference>
<dbReference type="EMBL" id="CP017774">
    <property type="protein sequence ID" value="APA00279.1"/>
    <property type="molecule type" value="Genomic_DNA"/>
</dbReference>
<proteinExistence type="inferred from homology"/>
<dbReference type="OrthoDB" id="9797743at2"/>
<protein>
    <submittedName>
        <fullName evidence="5">Haloacid dehalogenase</fullName>
    </submittedName>
</protein>
<dbReference type="GO" id="GO:0003824">
    <property type="term" value="F:catalytic activity"/>
    <property type="evidence" value="ECO:0007669"/>
    <property type="project" value="UniProtKB-ARBA"/>
</dbReference>
<comment type="cofactor">
    <cofactor evidence="1">
        <name>Mg(2+)</name>
        <dbReference type="ChEBI" id="CHEBI:18420"/>
    </cofactor>
</comment>
<dbReference type="RefSeq" id="WP_071185517.1">
    <property type="nucleotide sequence ID" value="NZ_CP017774.1"/>
</dbReference>
<accession>A0A1D9PCG5</accession>
<evidence type="ECO:0000313" key="6">
    <source>
        <dbReference type="Proteomes" id="UP000178198"/>
    </source>
</evidence>
<dbReference type="InterPro" id="IPR036412">
    <property type="entry name" value="HAD-like_sf"/>
</dbReference>
<evidence type="ECO:0000256" key="4">
    <source>
        <dbReference type="ARBA" id="ARBA00022842"/>
    </source>
</evidence>
<evidence type="ECO:0000256" key="3">
    <source>
        <dbReference type="ARBA" id="ARBA00022723"/>
    </source>
</evidence>
<dbReference type="InterPro" id="IPR023214">
    <property type="entry name" value="HAD_sf"/>
</dbReference>
<dbReference type="NCBIfam" id="TIGR01509">
    <property type="entry name" value="HAD-SF-IA-v3"/>
    <property type="match status" value="1"/>
</dbReference>
<dbReference type="Pfam" id="PF13419">
    <property type="entry name" value="HAD_2"/>
    <property type="match status" value="1"/>
</dbReference>
<dbReference type="KEGG" id="fcm:BIW12_13065"/>
<evidence type="ECO:0000256" key="2">
    <source>
        <dbReference type="ARBA" id="ARBA00006171"/>
    </source>
</evidence>
<dbReference type="CDD" id="cd07526">
    <property type="entry name" value="HAD_BPGM_like"/>
    <property type="match status" value="1"/>
</dbReference>
<dbReference type="STRING" id="1306519.BIW12_13065"/>
<evidence type="ECO:0000313" key="5">
    <source>
        <dbReference type="EMBL" id="APA00279.1"/>
    </source>
</evidence>
<dbReference type="SFLD" id="SFLDS00003">
    <property type="entry name" value="Haloacid_Dehalogenase"/>
    <property type="match status" value="1"/>
</dbReference>
<dbReference type="InterPro" id="IPR051600">
    <property type="entry name" value="Beta-PGM-like"/>
</dbReference>
<dbReference type="PANTHER" id="PTHR46193:SF10">
    <property type="entry name" value="6-PHOSPHOGLUCONATE PHOSPHATASE"/>
    <property type="match status" value="1"/>
</dbReference>
<dbReference type="InterPro" id="IPR041492">
    <property type="entry name" value="HAD_2"/>
</dbReference>
<reference evidence="5 6" key="1">
    <citation type="submission" date="2016-10" db="EMBL/GenBank/DDBJ databases">
        <title>Complete Genome Sequence of Flavobacterium sp. PK15.</title>
        <authorList>
            <person name="Ekwe A."/>
            <person name="Kim S.B."/>
        </authorList>
    </citation>
    <scope>NUCLEOTIDE SEQUENCE [LARGE SCALE GENOMIC DNA]</scope>
    <source>
        <strain evidence="5 6">PK15</strain>
    </source>
</reference>
<comment type="similarity">
    <text evidence="2">Belongs to the HAD-like hydrolase superfamily. CbbY/CbbZ/Gph/YieH family.</text>
</comment>
<keyword evidence="6" id="KW-1185">Reference proteome</keyword>
<sequence length="211" mass="23444">MKYKCIIFDCDGVLVDSEAISIGTLVSMAKLHGAIIDETEAHQLFLGKSLEFCFDYIADLANKKLPADFEEEFRARTFEAFQKHLKPIKGIHELLAKINVPIGVASNGPADKIRLNLTTTQLIDKFEGNIFSAYDINSWKPNPELYLHAAKTMGFEVKDCVIIEDSPAGVQAALAGGFDVFGFTNHANFDALQQMNIPLFDDMTQLNLLLQ</sequence>
<dbReference type="AlphaFoldDB" id="A0A1D9PCG5"/>
<dbReference type="Proteomes" id="UP000178198">
    <property type="component" value="Chromosome"/>
</dbReference>
<keyword evidence="4" id="KW-0460">Magnesium</keyword>
<dbReference type="InterPro" id="IPR023198">
    <property type="entry name" value="PGP-like_dom2"/>
</dbReference>
<dbReference type="InterPro" id="IPR006439">
    <property type="entry name" value="HAD-SF_hydro_IA"/>
</dbReference>
<dbReference type="Gene3D" id="1.10.150.240">
    <property type="entry name" value="Putative phosphatase, domain 2"/>
    <property type="match status" value="1"/>
</dbReference>
<keyword evidence="3" id="KW-0479">Metal-binding</keyword>
<dbReference type="Gene3D" id="3.40.50.1000">
    <property type="entry name" value="HAD superfamily/HAD-like"/>
    <property type="match status" value="1"/>
</dbReference>
<gene>
    <name evidence="5" type="ORF">BIW12_13065</name>
</gene>
<organism evidence="5 6">
    <name type="scientific">Flavobacterium commune</name>
    <dbReference type="NCBI Taxonomy" id="1306519"/>
    <lineage>
        <taxon>Bacteria</taxon>
        <taxon>Pseudomonadati</taxon>
        <taxon>Bacteroidota</taxon>
        <taxon>Flavobacteriia</taxon>
        <taxon>Flavobacteriales</taxon>
        <taxon>Flavobacteriaceae</taxon>
        <taxon>Flavobacterium</taxon>
    </lineage>
</organism>